<gene>
    <name evidence="3" type="primary">LOC107483674</name>
</gene>
<dbReference type="GeneID" id="107483674"/>
<sequence>MSREEAMLPFHRRCCHGCGRGYPVAVGGSTTLAAVPSESATMVVGLLVAAVAVGLLCMVAGKPFCHRSCPETPSESDSAVAGVLKPPEPPPELLATSVVAGKVAVDPPEFLAAARAVAAAGLKSQLHRVVIPVEAERTL</sequence>
<name>A0A6P4D037_ARADU</name>
<dbReference type="RefSeq" id="XP_015959765.1">
    <property type="nucleotide sequence ID" value="XM_016104279.3"/>
</dbReference>
<reference evidence="2" key="1">
    <citation type="journal article" date="2016" name="Nat. Genet.">
        <title>The genome sequences of Arachis duranensis and Arachis ipaensis, the diploid ancestors of cultivated peanut.</title>
        <authorList>
            <person name="Bertioli D.J."/>
            <person name="Cannon S.B."/>
            <person name="Froenicke L."/>
            <person name="Huang G."/>
            <person name="Farmer A.D."/>
            <person name="Cannon E.K."/>
            <person name="Liu X."/>
            <person name="Gao D."/>
            <person name="Clevenger J."/>
            <person name="Dash S."/>
            <person name="Ren L."/>
            <person name="Moretzsohn M.C."/>
            <person name="Shirasawa K."/>
            <person name="Huang W."/>
            <person name="Vidigal B."/>
            <person name="Abernathy B."/>
            <person name="Chu Y."/>
            <person name="Niederhuth C.E."/>
            <person name="Umale P."/>
            <person name="Araujo A.C."/>
            <person name="Kozik A."/>
            <person name="Kim K.D."/>
            <person name="Burow M.D."/>
            <person name="Varshney R.K."/>
            <person name="Wang X."/>
            <person name="Zhang X."/>
            <person name="Barkley N."/>
            <person name="Guimaraes P.M."/>
            <person name="Isobe S."/>
            <person name="Guo B."/>
            <person name="Liao B."/>
            <person name="Stalker H.T."/>
            <person name="Schmitz R.J."/>
            <person name="Scheffler B.E."/>
            <person name="Leal-Bertioli S.C."/>
            <person name="Xun X."/>
            <person name="Jackson S.A."/>
            <person name="Michelmore R."/>
            <person name="Ozias-Akins P."/>
        </authorList>
    </citation>
    <scope>NUCLEOTIDE SEQUENCE [LARGE SCALE GENOMIC DNA]</scope>
    <source>
        <strain evidence="2">cv. V14167</strain>
    </source>
</reference>
<dbReference type="AlphaFoldDB" id="A0A6P4D037"/>
<organism evidence="2 3">
    <name type="scientific">Arachis duranensis</name>
    <name type="common">Wild peanut</name>
    <dbReference type="NCBI Taxonomy" id="130453"/>
    <lineage>
        <taxon>Eukaryota</taxon>
        <taxon>Viridiplantae</taxon>
        <taxon>Streptophyta</taxon>
        <taxon>Embryophyta</taxon>
        <taxon>Tracheophyta</taxon>
        <taxon>Spermatophyta</taxon>
        <taxon>Magnoliopsida</taxon>
        <taxon>eudicotyledons</taxon>
        <taxon>Gunneridae</taxon>
        <taxon>Pentapetalae</taxon>
        <taxon>rosids</taxon>
        <taxon>fabids</taxon>
        <taxon>Fabales</taxon>
        <taxon>Fabaceae</taxon>
        <taxon>Papilionoideae</taxon>
        <taxon>50 kb inversion clade</taxon>
        <taxon>dalbergioids sensu lato</taxon>
        <taxon>Dalbergieae</taxon>
        <taxon>Pterocarpus clade</taxon>
        <taxon>Arachis</taxon>
    </lineage>
</organism>
<accession>A0A6P4D037</accession>
<evidence type="ECO:0000256" key="1">
    <source>
        <dbReference type="SAM" id="Phobius"/>
    </source>
</evidence>
<evidence type="ECO:0000313" key="3">
    <source>
        <dbReference type="RefSeq" id="XP_015959765.1"/>
    </source>
</evidence>
<dbReference type="Proteomes" id="UP000515211">
    <property type="component" value="Chromosome 4"/>
</dbReference>
<proteinExistence type="predicted"/>
<reference evidence="3" key="2">
    <citation type="submission" date="2025-08" db="UniProtKB">
        <authorList>
            <consortium name="RefSeq"/>
        </authorList>
    </citation>
    <scope>IDENTIFICATION</scope>
    <source>
        <tissue evidence="3">Whole plant</tissue>
    </source>
</reference>
<keyword evidence="1" id="KW-0812">Transmembrane</keyword>
<feature type="transmembrane region" description="Helical" evidence="1">
    <location>
        <begin position="40"/>
        <end position="61"/>
    </location>
</feature>
<dbReference type="KEGG" id="adu:107483674"/>
<keyword evidence="1" id="KW-1133">Transmembrane helix</keyword>
<keyword evidence="1" id="KW-0472">Membrane</keyword>
<keyword evidence="2" id="KW-1185">Reference proteome</keyword>
<evidence type="ECO:0000313" key="2">
    <source>
        <dbReference type="Proteomes" id="UP000515211"/>
    </source>
</evidence>
<protein>
    <submittedName>
        <fullName evidence="3">Uncharacterized protein LOC107483674 isoform X2</fullName>
    </submittedName>
</protein>